<keyword evidence="1" id="KW-1133">Transmembrane helix</keyword>
<evidence type="ECO:0000313" key="2">
    <source>
        <dbReference type="EMBL" id="KAB8356342.1"/>
    </source>
</evidence>
<name>A0A5N6KXD2_9ROSI</name>
<dbReference type="OrthoDB" id="2956246at2759"/>
<dbReference type="AlphaFoldDB" id="A0A5N6KXD2"/>
<gene>
    <name evidence="2" type="ORF">FH972_023926</name>
</gene>
<comment type="caution">
    <text evidence="2">The sequence shown here is derived from an EMBL/GenBank/DDBJ whole genome shotgun (WGS) entry which is preliminary data.</text>
</comment>
<accession>A0A5N6KXD2</accession>
<sequence>MVDLPDWSHHALTGVSLDAAGLVALTDLAVIERRTALTGSSCFADSLVICPGIHRQSDALRIHQGEYPIAANTFSGYVFRVENQGTVNYLQSVGETGKLVTLKVRRDRSSWSRLRWLIDLSGSALSTLLYMFTMVITMIVLIFMIIFNDWWGMGILLFLIAARASSIYSIRRRCSANWHGASEPGVQGALLVLLSQDRWIRLYGQVDDIKAVTSGQWLRDGDTFDDFLSSVSTVIVYGSAALASNATQIGKIMLAVMFLVNSGLLGMSNNLRHSLYMKDYIISKTGNTRSYVRRTDMAHELIKETGRDDWAVKMGLVLTSTKHDDLDDAVVHV</sequence>
<keyword evidence="3" id="KW-1185">Reference proteome</keyword>
<dbReference type="Proteomes" id="UP000327013">
    <property type="component" value="Unassembled WGS sequence"/>
</dbReference>
<feature type="transmembrane region" description="Helical" evidence="1">
    <location>
        <begin position="150"/>
        <end position="170"/>
    </location>
</feature>
<protein>
    <submittedName>
        <fullName evidence="2">Uncharacterized protein</fullName>
    </submittedName>
</protein>
<reference evidence="2 3" key="1">
    <citation type="submission" date="2019-06" db="EMBL/GenBank/DDBJ databases">
        <title>A chromosomal-level reference genome of Carpinus fangiana (Coryloideae, Betulaceae).</title>
        <authorList>
            <person name="Yang X."/>
            <person name="Wang Z."/>
            <person name="Zhang L."/>
            <person name="Hao G."/>
            <person name="Liu J."/>
            <person name="Yang Y."/>
        </authorList>
    </citation>
    <scope>NUCLEOTIDE SEQUENCE [LARGE SCALE GENOMIC DNA]</scope>
    <source>
        <strain evidence="2">Cfa_2016G</strain>
        <tissue evidence="2">Leaf</tissue>
    </source>
</reference>
<evidence type="ECO:0000256" key="1">
    <source>
        <dbReference type="SAM" id="Phobius"/>
    </source>
</evidence>
<organism evidence="2 3">
    <name type="scientific">Carpinus fangiana</name>
    <dbReference type="NCBI Taxonomy" id="176857"/>
    <lineage>
        <taxon>Eukaryota</taxon>
        <taxon>Viridiplantae</taxon>
        <taxon>Streptophyta</taxon>
        <taxon>Embryophyta</taxon>
        <taxon>Tracheophyta</taxon>
        <taxon>Spermatophyta</taxon>
        <taxon>Magnoliopsida</taxon>
        <taxon>eudicotyledons</taxon>
        <taxon>Gunneridae</taxon>
        <taxon>Pentapetalae</taxon>
        <taxon>rosids</taxon>
        <taxon>fabids</taxon>
        <taxon>Fagales</taxon>
        <taxon>Betulaceae</taxon>
        <taxon>Carpinus</taxon>
    </lineage>
</organism>
<evidence type="ECO:0000313" key="3">
    <source>
        <dbReference type="Proteomes" id="UP000327013"/>
    </source>
</evidence>
<feature type="transmembrane region" description="Helical" evidence="1">
    <location>
        <begin position="116"/>
        <end position="144"/>
    </location>
</feature>
<keyword evidence="1" id="KW-0472">Membrane</keyword>
<keyword evidence="1" id="KW-0812">Transmembrane</keyword>
<dbReference type="EMBL" id="VIBQ01000016">
    <property type="protein sequence ID" value="KAB8356342.1"/>
    <property type="molecule type" value="Genomic_DNA"/>
</dbReference>
<proteinExistence type="predicted"/>